<feature type="domain" description="TIR" evidence="2">
    <location>
        <begin position="18"/>
        <end position="164"/>
    </location>
</feature>
<protein>
    <recommendedName>
        <fullName evidence="2">TIR domain-containing protein</fullName>
    </recommendedName>
</protein>
<dbReference type="Pfam" id="PF01582">
    <property type="entry name" value="TIR"/>
    <property type="match status" value="1"/>
</dbReference>
<dbReference type="GO" id="GO:0005634">
    <property type="term" value="C:nucleus"/>
    <property type="evidence" value="ECO:0000318"/>
    <property type="project" value="GO_Central"/>
</dbReference>
<dbReference type="SMR" id="A0A0R0G203"/>
<dbReference type="Gene3D" id="3.40.50.10140">
    <property type="entry name" value="Toll/interleukin-1 receptor homology (TIR) domain"/>
    <property type="match status" value="1"/>
</dbReference>
<dbReference type="GeneID" id="102665858"/>
<organism evidence="3">
    <name type="scientific">Glycine max</name>
    <name type="common">Soybean</name>
    <name type="synonym">Glycine hispida</name>
    <dbReference type="NCBI Taxonomy" id="3847"/>
    <lineage>
        <taxon>Eukaryota</taxon>
        <taxon>Viridiplantae</taxon>
        <taxon>Streptophyta</taxon>
        <taxon>Embryophyta</taxon>
        <taxon>Tracheophyta</taxon>
        <taxon>Spermatophyta</taxon>
        <taxon>Magnoliopsida</taxon>
        <taxon>eudicotyledons</taxon>
        <taxon>Gunneridae</taxon>
        <taxon>Pentapetalae</taxon>
        <taxon>rosids</taxon>
        <taxon>fabids</taxon>
        <taxon>Fabales</taxon>
        <taxon>Fabaceae</taxon>
        <taxon>Papilionoideae</taxon>
        <taxon>50 kb inversion clade</taxon>
        <taxon>NPAAA clade</taxon>
        <taxon>indigoferoid/millettioid clade</taxon>
        <taxon>Phaseoleae</taxon>
        <taxon>Glycine</taxon>
        <taxon>Glycine subgen. Soja</taxon>
    </lineage>
</organism>
<gene>
    <name evidence="4" type="primary">LOC102665858</name>
    <name evidence="3" type="ORF">GLYMA_16G209000</name>
</gene>
<dbReference type="STRING" id="3847.A0A0R0G203"/>
<dbReference type="PROSITE" id="PS50104">
    <property type="entry name" value="TIR"/>
    <property type="match status" value="1"/>
</dbReference>
<sequence length="164" mass="19040">MAQQASSSSSSSSFISKYKYDVFLSFRGADTRFRFTGNLYSALSQRGIFTFIDDEALRKGEEITPSLRKAIKESRISIIVFSKNYASSTFCLDELVQILECKTKQNMWIFPVFYEIDPSDLRHQNGSYKEEFAKHEGGRFKDDILKLQKWRKLICLVRTSKLGW</sequence>
<dbReference type="InterPro" id="IPR000157">
    <property type="entry name" value="TIR_dom"/>
</dbReference>
<dbReference type="SUPFAM" id="SSF52200">
    <property type="entry name" value="Toll/Interleukin receptor TIR domain"/>
    <property type="match status" value="1"/>
</dbReference>
<dbReference type="KEGG" id="gmx:102665858"/>
<dbReference type="OMA" id="WCLEEVY"/>
<reference evidence="3" key="3">
    <citation type="submission" date="2018-07" db="EMBL/GenBank/DDBJ databases">
        <title>WGS assembly of Glycine max.</title>
        <authorList>
            <person name="Schmutz J."/>
            <person name="Cannon S."/>
            <person name="Schlueter J."/>
            <person name="Ma J."/>
            <person name="Mitros T."/>
            <person name="Nelson W."/>
            <person name="Hyten D."/>
            <person name="Song Q."/>
            <person name="Thelen J."/>
            <person name="Cheng J."/>
            <person name="Xu D."/>
            <person name="Hellsten U."/>
            <person name="May G."/>
            <person name="Yu Y."/>
            <person name="Sakurai T."/>
            <person name="Umezawa T."/>
            <person name="Bhattacharyya M."/>
            <person name="Sandhu D."/>
            <person name="Valliyodan B."/>
            <person name="Lindquist E."/>
            <person name="Peto M."/>
            <person name="Grant D."/>
            <person name="Shu S."/>
            <person name="Goodstein D."/>
            <person name="Barry K."/>
            <person name="Futrell-Griggs M."/>
            <person name="Abernathy B."/>
            <person name="Du J."/>
            <person name="Tian Z."/>
            <person name="Zhu L."/>
            <person name="Gill N."/>
            <person name="Joshi T."/>
            <person name="Libault M."/>
            <person name="Sethuraman A."/>
            <person name="Zhang X."/>
            <person name="Shinozaki K."/>
            <person name="Nguyen H."/>
            <person name="Wing R."/>
            <person name="Cregan P."/>
            <person name="Specht J."/>
            <person name="Grimwood J."/>
            <person name="Rokhsar D."/>
            <person name="Stacey G."/>
            <person name="Shoemaker R."/>
            <person name="Jackson S."/>
        </authorList>
    </citation>
    <scope>NUCLEOTIDE SEQUENCE</scope>
    <source>
        <tissue evidence="3">Callus</tissue>
    </source>
</reference>
<evidence type="ECO:0000259" key="2">
    <source>
        <dbReference type="PROSITE" id="PS50104"/>
    </source>
</evidence>
<dbReference type="AlphaFoldDB" id="A0A0R0G203"/>
<dbReference type="RefSeq" id="XP_014624066.1">
    <property type="nucleotide sequence ID" value="XM_014768580.3"/>
</dbReference>
<dbReference type="PANTHER" id="PTHR32009">
    <property type="entry name" value="TMV RESISTANCE PROTEIN N-LIKE"/>
    <property type="match status" value="1"/>
</dbReference>
<dbReference type="OrthoDB" id="6160824at2759"/>
<keyword evidence="5" id="KW-1185">Reference proteome</keyword>
<name>A0A0R0G203_SOYBN</name>
<dbReference type="PANTHER" id="PTHR32009:SF144">
    <property type="entry name" value="RESISTANCE PROTEIN (TIR-NBS-LRR CLASS), PUTATIVE-RELATED"/>
    <property type="match status" value="1"/>
</dbReference>
<dbReference type="EMBL" id="CM000849">
    <property type="protein sequence ID" value="KRH09305.1"/>
    <property type="molecule type" value="Genomic_DNA"/>
</dbReference>
<reference evidence="3 4" key="1">
    <citation type="journal article" date="2010" name="Nature">
        <title>Genome sequence of the palaeopolyploid soybean.</title>
        <authorList>
            <person name="Schmutz J."/>
            <person name="Cannon S.B."/>
            <person name="Schlueter J."/>
            <person name="Ma J."/>
            <person name="Mitros T."/>
            <person name="Nelson W."/>
            <person name="Hyten D.L."/>
            <person name="Song Q."/>
            <person name="Thelen J.J."/>
            <person name="Cheng J."/>
            <person name="Xu D."/>
            <person name="Hellsten U."/>
            <person name="May G.D."/>
            <person name="Yu Y."/>
            <person name="Sakurai T."/>
            <person name="Umezawa T."/>
            <person name="Bhattacharyya M.K."/>
            <person name="Sandhu D."/>
            <person name="Valliyodan B."/>
            <person name="Lindquist E."/>
            <person name="Peto M."/>
            <person name="Grant D."/>
            <person name="Shu S."/>
            <person name="Goodstein D."/>
            <person name="Barry K."/>
            <person name="Futrell-Griggs M."/>
            <person name="Abernathy B."/>
            <person name="Du J."/>
            <person name="Tian Z."/>
            <person name="Zhu L."/>
            <person name="Gill N."/>
            <person name="Joshi T."/>
            <person name="Libault M."/>
            <person name="Sethuraman A."/>
            <person name="Zhang X.-C."/>
            <person name="Shinozaki K."/>
            <person name="Nguyen H.T."/>
            <person name="Wing R.A."/>
            <person name="Cregan P."/>
            <person name="Specht J."/>
            <person name="Grimwood J."/>
            <person name="Rokhsar D."/>
            <person name="Stacey G."/>
            <person name="Shoemaker R.C."/>
            <person name="Jackson S.A."/>
        </authorList>
    </citation>
    <scope>NUCLEOTIDE SEQUENCE [LARGE SCALE GENOMIC DNA]</scope>
    <source>
        <strain evidence="4">cv. Williams 82</strain>
        <tissue evidence="3">Callus</tissue>
    </source>
</reference>
<proteinExistence type="predicted"/>
<evidence type="ECO:0000313" key="5">
    <source>
        <dbReference type="Proteomes" id="UP000008827"/>
    </source>
</evidence>
<dbReference type="PaxDb" id="3847-GLYMA16G33421.1"/>
<reference evidence="4" key="2">
    <citation type="submission" date="2018-02" db="UniProtKB">
        <authorList>
            <consortium name="EnsemblPlants"/>
        </authorList>
    </citation>
    <scope>IDENTIFICATION</scope>
    <source>
        <strain evidence="4">Williams 82</strain>
    </source>
</reference>
<evidence type="ECO:0000313" key="4">
    <source>
        <dbReference type="EnsemblPlants" id="KRH09305"/>
    </source>
</evidence>
<dbReference type="EnsemblPlants" id="KRH09305">
    <property type="protein sequence ID" value="KRH09305"/>
    <property type="gene ID" value="GLYMA_16G209000"/>
</dbReference>
<evidence type="ECO:0000313" key="3">
    <source>
        <dbReference type="EMBL" id="KRH09305.1"/>
    </source>
</evidence>
<dbReference type="InterPro" id="IPR035897">
    <property type="entry name" value="Toll_tir_struct_dom_sf"/>
</dbReference>
<dbReference type="FunFam" id="3.40.50.10140:FF:000007">
    <property type="entry name" value="Disease resistance protein (TIR-NBS-LRR class)"/>
    <property type="match status" value="1"/>
</dbReference>
<keyword evidence="1" id="KW-0520">NAD</keyword>
<evidence type="ECO:0000256" key="1">
    <source>
        <dbReference type="ARBA" id="ARBA00023027"/>
    </source>
</evidence>
<dbReference type="SMART" id="SM00255">
    <property type="entry name" value="TIR"/>
    <property type="match status" value="1"/>
</dbReference>
<dbReference type="GO" id="GO:0007165">
    <property type="term" value="P:signal transduction"/>
    <property type="evidence" value="ECO:0000318"/>
    <property type="project" value="GO_Central"/>
</dbReference>
<dbReference type="Gramene" id="KRH09305">
    <property type="protein sequence ID" value="KRH09305"/>
    <property type="gene ID" value="GLYMA_16G209000"/>
</dbReference>
<accession>A0A0R0G203</accession>
<dbReference type="Proteomes" id="UP000008827">
    <property type="component" value="Chromosome 16"/>
</dbReference>